<dbReference type="Gene3D" id="3.30.950.30">
    <property type="entry name" value="Schlafen, AAA domain"/>
    <property type="match status" value="1"/>
</dbReference>
<dbReference type="AlphaFoldDB" id="A0A841JTL0"/>
<proteinExistence type="predicted"/>
<evidence type="ECO:0000313" key="2">
    <source>
        <dbReference type="EMBL" id="MBB6144743.1"/>
    </source>
</evidence>
<sequence>MVTDKIAEQKTIEFKEKLSIGGREETAEFLADISSFANASGGDIIFGISDERDASGNPTGIPAKIVALQIENASSECNRIEQIVETGLQPRIPVFHVKAIDIPEHGPVIVARIGKSWVAPHMVTYGNRSRFYSRNSSTGKVQLDVQQIGAAFAAQRDVGERLRAWKAGRIAKAVADDGPIALHGSRILFHFVSARALIGEQTFPRIFEQTIWQQHQVYRLMSLSMETERYNADGYLVVSKLTDDGLQSYLQIFRDGSLEYGDSYSLAGGEDISGKELEGKIKRTLVHALALLERLETANPIYTSVTLIAVKGRRLKLPSFGADFRGFSEAFDRDLITSPDVLLQNLSEGQPYPTSLRPVVDSIWQAAGLAATPFLRQDGTWYDPT</sequence>
<dbReference type="Proteomes" id="UP000538666">
    <property type="component" value="Unassembled WGS sequence"/>
</dbReference>
<reference evidence="2 3" key="1">
    <citation type="submission" date="2020-08" db="EMBL/GenBank/DDBJ databases">
        <title>Genomic Encyclopedia of Type Strains, Phase IV (KMG-IV): sequencing the most valuable type-strain genomes for metagenomic binning, comparative biology and taxonomic classification.</title>
        <authorList>
            <person name="Goeker M."/>
        </authorList>
    </citation>
    <scope>NUCLEOTIDE SEQUENCE [LARGE SCALE GENOMIC DNA]</scope>
    <source>
        <strain evidence="2 3">DSM 103733</strain>
    </source>
</reference>
<evidence type="ECO:0000259" key="1">
    <source>
        <dbReference type="Pfam" id="PF04326"/>
    </source>
</evidence>
<gene>
    <name evidence="2" type="ORF">HNQ77_002699</name>
</gene>
<keyword evidence="3" id="KW-1185">Reference proteome</keyword>
<dbReference type="InterPro" id="IPR038461">
    <property type="entry name" value="Schlafen_AlbA_2_dom_sf"/>
</dbReference>
<accession>A0A841JTL0</accession>
<feature type="domain" description="Schlafen AlbA-2" evidence="1">
    <location>
        <begin position="8"/>
        <end position="138"/>
    </location>
</feature>
<organism evidence="2 3">
    <name type="scientific">Silvibacterium bohemicum</name>
    <dbReference type="NCBI Taxonomy" id="1577686"/>
    <lineage>
        <taxon>Bacteria</taxon>
        <taxon>Pseudomonadati</taxon>
        <taxon>Acidobacteriota</taxon>
        <taxon>Terriglobia</taxon>
        <taxon>Terriglobales</taxon>
        <taxon>Acidobacteriaceae</taxon>
        <taxon>Silvibacterium</taxon>
    </lineage>
</organism>
<comment type="caution">
    <text evidence="2">The sequence shown here is derived from an EMBL/GenBank/DDBJ whole genome shotgun (WGS) entry which is preliminary data.</text>
</comment>
<name>A0A841JTL0_9BACT</name>
<dbReference type="InterPro" id="IPR007421">
    <property type="entry name" value="Schlafen_AlbA_2_dom"/>
</dbReference>
<dbReference type="Pfam" id="PF04326">
    <property type="entry name" value="SLFN_AlbA_2"/>
    <property type="match status" value="1"/>
</dbReference>
<evidence type="ECO:0000313" key="3">
    <source>
        <dbReference type="Proteomes" id="UP000538666"/>
    </source>
</evidence>
<dbReference type="EMBL" id="JACHEK010000005">
    <property type="protein sequence ID" value="MBB6144743.1"/>
    <property type="molecule type" value="Genomic_DNA"/>
</dbReference>
<protein>
    <recommendedName>
        <fullName evidence="1">Schlafen AlbA-2 domain-containing protein</fullName>
    </recommendedName>
</protein>